<dbReference type="Gene3D" id="3.40.30.10">
    <property type="entry name" value="Glutaredoxin"/>
    <property type="match status" value="2"/>
</dbReference>
<dbReference type="GO" id="GO:0006457">
    <property type="term" value="P:protein folding"/>
    <property type="evidence" value="ECO:0007669"/>
    <property type="project" value="TreeGrafter"/>
</dbReference>
<reference evidence="18" key="1">
    <citation type="submission" date="2025-08" db="UniProtKB">
        <authorList>
            <consortium name="RefSeq"/>
        </authorList>
    </citation>
    <scope>IDENTIFICATION</scope>
    <source>
        <strain evidence="18">Wakin</strain>
        <tissue evidence="18">Muscle</tissue>
    </source>
</reference>
<dbReference type="Proteomes" id="UP000515129">
    <property type="component" value="Unplaced"/>
</dbReference>
<keyword evidence="7 13" id="KW-0274">FAD</keyword>
<dbReference type="Pfam" id="PF18108">
    <property type="entry name" value="QSOX_Trx1"/>
    <property type="match status" value="1"/>
</dbReference>
<dbReference type="InterPro" id="IPR042568">
    <property type="entry name" value="QSOX_FAD-bd_sf"/>
</dbReference>
<dbReference type="PANTHER" id="PTHR22897">
    <property type="entry name" value="QUIESCIN Q6-RELATED SULFHYDRYL OXIDASE"/>
    <property type="match status" value="1"/>
</dbReference>
<dbReference type="AlphaFoldDB" id="A0A6P6PCL7"/>
<dbReference type="GO" id="GO:0016971">
    <property type="term" value="F:flavin-dependent sulfhydryl oxidase activity"/>
    <property type="evidence" value="ECO:0007669"/>
    <property type="project" value="InterPro"/>
</dbReference>
<evidence type="ECO:0000256" key="10">
    <source>
        <dbReference type="ARBA" id="ARBA00023180"/>
    </source>
</evidence>
<keyword evidence="9" id="KW-1015">Disulfide bond</keyword>
<dbReference type="Gene3D" id="1.20.120.1960">
    <property type="entry name" value="QSOX sulfhydryl oxidase domain"/>
    <property type="match status" value="1"/>
</dbReference>
<comment type="function">
    <text evidence="11">Catalyzes the oxidation of sulfhydryl groups in peptide and protein thiols to disulfides with the reduction of oxygen to hydrogen peroxide. Plays a role in disulfide bond formation in a variety of extracellular proteins. In fibroblasts, required for normal incorporation of laminin into the extracellular matrix, and thereby for normal cell-cell adhesion and cell migration.</text>
</comment>
<dbReference type="GeneID" id="113098058"/>
<accession>A0A6P6PCL7</accession>
<dbReference type="PROSITE" id="PS51324">
    <property type="entry name" value="ERV_ALR"/>
    <property type="match status" value="1"/>
</dbReference>
<feature type="compositionally biased region" description="Acidic residues" evidence="14">
    <location>
        <begin position="593"/>
        <end position="618"/>
    </location>
</feature>
<evidence type="ECO:0000256" key="6">
    <source>
        <dbReference type="ARBA" id="ARBA00022729"/>
    </source>
</evidence>
<dbReference type="CDD" id="cd02992">
    <property type="entry name" value="PDI_a_QSOX"/>
    <property type="match status" value="1"/>
</dbReference>
<dbReference type="FunFam" id="3.40.30.10:FF:000073">
    <property type="entry name" value="Sulfhydryl oxidase"/>
    <property type="match status" value="1"/>
</dbReference>
<keyword evidence="13" id="KW-0472">Membrane</keyword>
<comment type="catalytic activity">
    <reaction evidence="12 13">
        <text>2 R'C(R)SH + O2 = R'C(R)S-S(R)CR' + H2O2</text>
        <dbReference type="Rhea" id="RHEA:17357"/>
        <dbReference type="ChEBI" id="CHEBI:15379"/>
        <dbReference type="ChEBI" id="CHEBI:16240"/>
        <dbReference type="ChEBI" id="CHEBI:16520"/>
        <dbReference type="ChEBI" id="CHEBI:17412"/>
        <dbReference type="EC" id="1.8.3.2"/>
    </reaction>
</comment>
<dbReference type="Pfam" id="PF04777">
    <property type="entry name" value="Evr1_Alr"/>
    <property type="match status" value="1"/>
</dbReference>
<dbReference type="InterPro" id="IPR013766">
    <property type="entry name" value="Thioredoxin_domain"/>
</dbReference>
<keyword evidence="8 13" id="KW-0560">Oxidoreductase</keyword>
<evidence type="ECO:0000256" key="12">
    <source>
        <dbReference type="ARBA" id="ARBA00048864"/>
    </source>
</evidence>
<dbReference type="OrthoDB" id="59470at2759"/>
<comment type="caution">
    <text evidence="13">Lacks conserved residue(s) required for the propagation of feature annotation.</text>
</comment>
<comment type="cofactor">
    <cofactor evidence="1 13">
        <name>FAD</name>
        <dbReference type="ChEBI" id="CHEBI:57692"/>
    </cofactor>
</comment>
<dbReference type="RefSeq" id="XP_026118823.1">
    <property type="nucleotide sequence ID" value="XM_026263038.1"/>
</dbReference>
<name>A0A6P6PCL7_CARAU</name>
<dbReference type="GO" id="GO:0005615">
    <property type="term" value="C:extracellular space"/>
    <property type="evidence" value="ECO:0007669"/>
    <property type="project" value="TreeGrafter"/>
</dbReference>
<dbReference type="FunFam" id="1.20.120.310:FF:000001">
    <property type="entry name" value="Sulfhydryl oxidase"/>
    <property type="match status" value="1"/>
</dbReference>
<comment type="subcellular location">
    <subcellularLocation>
        <location evidence="2">Secreted</location>
    </subcellularLocation>
</comment>
<keyword evidence="5 13" id="KW-0285">Flavoprotein</keyword>
<organism evidence="17 18">
    <name type="scientific">Carassius auratus</name>
    <name type="common">Goldfish</name>
    <dbReference type="NCBI Taxonomy" id="7957"/>
    <lineage>
        <taxon>Eukaryota</taxon>
        <taxon>Metazoa</taxon>
        <taxon>Chordata</taxon>
        <taxon>Craniata</taxon>
        <taxon>Vertebrata</taxon>
        <taxon>Euteleostomi</taxon>
        <taxon>Actinopterygii</taxon>
        <taxon>Neopterygii</taxon>
        <taxon>Teleostei</taxon>
        <taxon>Ostariophysi</taxon>
        <taxon>Cypriniformes</taxon>
        <taxon>Cyprinidae</taxon>
        <taxon>Cyprininae</taxon>
        <taxon>Carassius</taxon>
    </lineage>
</organism>
<evidence type="ECO:0000256" key="7">
    <source>
        <dbReference type="ARBA" id="ARBA00022827"/>
    </source>
</evidence>
<protein>
    <recommendedName>
        <fullName evidence="13">Sulfhydryl oxidase</fullName>
        <ecNumber evidence="13">1.8.3.2</ecNumber>
    </recommendedName>
</protein>
<keyword evidence="6" id="KW-0732">Signal</keyword>
<evidence type="ECO:0000256" key="3">
    <source>
        <dbReference type="ARBA" id="ARBA00006041"/>
    </source>
</evidence>
<dbReference type="PANTHER" id="PTHR22897:SF6">
    <property type="entry name" value="SULFHYDRYL OXIDASE 1"/>
    <property type="match status" value="1"/>
</dbReference>
<keyword evidence="13" id="KW-0812">Transmembrane</keyword>
<dbReference type="Pfam" id="PF18371">
    <property type="entry name" value="FAD_SOX"/>
    <property type="match status" value="1"/>
</dbReference>
<evidence type="ECO:0000259" key="15">
    <source>
        <dbReference type="PROSITE" id="PS51324"/>
    </source>
</evidence>
<dbReference type="GO" id="GO:0003756">
    <property type="term" value="F:protein disulfide isomerase activity"/>
    <property type="evidence" value="ECO:0007669"/>
    <property type="project" value="TreeGrafter"/>
</dbReference>
<dbReference type="InterPro" id="IPR036249">
    <property type="entry name" value="Thioredoxin-like_sf"/>
</dbReference>
<feature type="domain" description="Thioredoxin" evidence="16">
    <location>
        <begin position="32"/>
        <end position="190"/>
    </location>
</feature>
<evidence type="ECO:0000256" key="1">
    <source>
        <dbReference type="ARBA" id="ARBA00001974"/>
    </source>
</evidence>
<comment type="similarity">
    <text evidence="3 13">Belongs to the quiescin-sulfhydryl oxidase (QSOX) family.</text>
</comment>
<evidence type="ECO:0000256" key="5">
    <source>
        <dbReference type="ARBA" id="ARBA00022630"/>
    </source>
</evidence>
<keyword evidence="17" id="KW-1185">Reference proteome</keyword>
<dbReference type="SUPFAM" id="SSF69000">
    <property type="entry name" value="FAD-dependent thiol oxidase"/>
    <property type="match status" value="1"/>
</dbReference>
<dbReference type="PROSITE" id="PS51352">
    <property type="entry name" value="THIOREDOXIN_2"/>
    <property type="match status" value="1"/>
</dbReference>
<evidence type="ECO:0000313" key="18">
    <source>
        <dbReference type="RefSeq" id="XP_026118823.1"/>
    </source>
</evidence>
<dbReference type="InterPro" id="IPR036774">
    <property type="entry name" value="ERV/ALR_sulphydryl_oxid_sf"/>
</dbReference>
<dbReference type="GO" id="GO:0000139">
    <property type="term" value="C:Golgi membrane"/>
    <property type="evidence" value="ECO:0007669"/>
    <property type="project" value="TreeGrafter"/>
</dbReference>
<feature type="transmembrane region" description="Helical" evidence="13">
    <location>
        <begin position="761"/>
        <end position="778"/>
    </location>
</feature>
<dbReference type="Gene3D" id="1.20.120.310">
    <property type="entry name" value="ERV/ALR sulfhydryl oxidase domain"/>
    <property type="match status" value="1"/>
</dbReference>
<sequence>MARRGCCATSCYTTKTKSSPLNSFLFVFISFISLNPLIAEAGLYTASDQIIILSPKNVDSVLLNSTAAVLVEFYATWCGHCVAFSPTWKNLARDIKEWKPAVDLAAIDCADESNRKVCTNFGITGFPSLKFFPAYSSSESRGLELRGFPRDVRGLRHYIIDKLEMHNEAWPPACPPLETASEAEIDNFFQINNVKLLALVFESKDSYVGREVTLDLLQYENIAVRRVLDTETSLVSRFGVTDFPSCYLYNSSRHISRLKVLKEARTFYSYALQSLPGVVRTGKPQIPITDLLKNSTLQEWRKFNKTRVYMSDLESALHYSLRVELSGHTSISGNDLTALKKYINVLAKYFPGRPSVKSALKTVDSWLQQQKGTEIKYSDFRDVLDNTAQTSDAVLPEGVQWVGCQGSQSHYRGYPCAFWTLFHVLTVQAKEMGFPDPQEVLQAMRGYVSSFFGCRPCATHFEAMAQESMDHVTSLSAAVLWLWSRHNRVNNRLAGELSEDPHFPKIQWPSPELCPSCHGLKKTGEHHWDQKEVLTFLRHYFSSAHILMDYLQDETQALIHQRNRLTAAQMEKEARRGMERKAREVLDTRPAEEPQEEEEEEQQEEEDEEEEQAMEEQTGDPYPAGLERMGVAGADKADNQAPWEKPQRPQSQRKPKIVGMKLREPQENIVDLDLFVKQHYKAKALRAAAISGIVRQRSLKKKEDVEDLQFEGGWRVKRDLGSQEENLGAGVRIEPYPRPHNKHWMSLLSVGFSRLDVSLCVLLYLLSTMCLLAMYLYFKLRIKLRRAKLSLP</sequence>
<evidence type="ECO:0000256" key="9">
    <source>
        <dbReference type="ARBA" id="ARBA00023157"/>
    </source>
</evidence>
<evidence type="ECO:0000256" key="14">
    <source>
        <dbReference type="SAM" id="MobiDB-lite"/>
    </source>
</evidence>
<dbReference type="InterPro" id="IPR017905">
    <property type="entry name" value="ERV/ALR_sulphydryl_oxidase"/>
</dbReference>
<evidence type="ECO:0000313" key="17">
    <source>
        <dbReference type="Proteomes" id="UP000515129"/>
    </source>
</evidence>
<evidence type="ECO:0000256" key="4">
    <source>
        <dbReference type="ARBA" id="ARBA00022525"/>
    </source>
</evidence>
<feature type="compositionally biased region" description="Basic and acidic residues" evidence="14">
    <location>
        <begin position="570"/>
        <end position="592"/>
    </location>
</feature>
<dbReference type="FunFam" id="3.40.30.10:FF:000080">
    <property type="entry name" value="Sulfhydryl oxidase"/>
    <property type="match status" value="1"/>
</dbReference>
<dbReference type="InterPro" id="IPR039798">
    <property type="entry name" value="Sulfhydryl_oxidase"/>
</dbReference>
<feature type="transmembrane region" description="Helical" evidence="13">
    <location>
        <begin position="21"/>
        <end position="39"/>
    </location>
</feature>
<evidence type="ECO:0000259" key="16">
    <source>
        <dbReference type="PROSITE" id="PS51352"/>
    </source>
</evidence>
<feature type="domain" description="ERV/ALR sulfhydryl oxidase" evidence="15">
    <location>
        <begin position="407"/>
        <end position="508"/>
    </location>
</feature>
<dbReference type="EC" id="1.8.3.2" evidence="13"/>
<evidence type="ECO:0000256" key="8">
    <source>
        <dbReference type="ARBA" id="ARBA00023002"/>
    </source>
</evidence>
<dbReference type="SUPFAM" id="SSF52833">
    <property type="entry name" value="Thioredoxin-like"/>
    <property type="match status" value="1"/>
</dbReference>
<dbReference type="InterPro" id="IPR041269">
    <property type="entry name" value="QSOX_Trx1"/>
</dbReference>
<dbReference type="InterPro" id="IPR040986">
    <property type="entry name" value="QSOX_FAD-bd_dom"/>
</dbReference>
<keyword evidence="4" id="KW-0964">Secreted</keyword>
<keyword evidence="10" id="KW-0325">Glycoprotein</keyword>
<dbReference type="FunFam" id="1.20.120.1960:FF:000001">
    <property type="entry name" value="Sulfhydryl oxidase"/>
    <property type="match status" value="1"/>
</dbReference>
<gene>
    <name evidence="18" type="primary">LOC113098058</name>
</gene>
<dbReference type="Pfam" id="PF00085">
    <property type="entry name" value="Thioredoxin"/>
    <property type="match status" value="1"/>
</dbReference>
<keyword evidence="13" id="KW-1133">Transmembrane helix</keyword>
<feature type="region of interest" description="Disordered" evidence="14">
    <location>
        <begin position="569"/>
        <end position="660"/>
    </location>
</feature>
<evidence type="ECO:0000256" key="11">
    <source>
        <dbReference type="ARBA" id="ARBA00045804"/>
    </source>
</evidence>
<dbReference type="PROSITE" id="PS00194">
    <property type="entry name" value="THIOREDOXIN_1"/>
    <property type="match status" value="1"/>
</dbReference>
<dbReference type="KEGG" id="caua:113098058"/>
<evidence type="ECO:0000256" key="2">
    <source>
        <dbReference type="ARBA" id="ARBA00004613"/>
    </source>
</evidence>
<proteinExistence type="inferred from homology"/>
<dbReference type="InterPro" id="IPR017937">
    <property type="entry name" value="Thioredoxin_CS"/>
</dbReference>
<evidence type="ECO:0000256" key="13">
    <source>
        <dbReference type="RuleBase" id="RU371123"/>
    </source>
</evidence>